<dbReference type="PIRSF" id="PIRSF015380">
    <property type="entry name" value="Site-sp_rcmb"/>
    <property type="match status" value="1"/>
</dbReference>
<proteinExistence type="predicted"/>
<evidence type="ECO:0000313" key="5">
    <source>
        <dbReference type="Proteomes" id="UP000829756"/>
    </source>
</evidence>
<dbReference type="Pfam" id="PF10136">
    <property type="entry name" value="SpecificRecomb"/>
    <property type="match status" value="1"/>
</dbReference>
<feature type="transmembrane region" description="Helical" evidence="1">
    <location>
        <begin position="368"/>
        <end position="390"/>
    </location>
</feature>
<accession>A0AAE9KGG5</accession>
<dbReference type="EMBL" id="CP091507">
    <property type="protein sequence ID" value="UOO78884.1"/>
    <property type="molecule type" value="Genomic_DNA"/>
</dbReference>
<protein>
    <submittedName>
        <fullName evidence="2 3">Recombinase</fullName>
    </submittedName>
</protein>
<reference evidence="3" key="3">
    <citation type="journal article" date="2022" name="Res Sq">
        <title>Evolution of multicellular longitudinally dividing oral cavity symbionts (Neisseriaceae).</title>
        <authorList>
            <person name="Nyongesa S."/>
            <person name="Weber P."/>
            <person name="Bernet E."/>
            <person name="Pullido F."/>
            <person name="Nieckarz M."/>
            <person name="Delaby M."/>
            <person name="Nieves C."/>
            <person name="Viehboeck T."/>
            <person name="Krause N."/>
            <person name="Rivera-Millot A."/>
            <person name="Nakamura A."/>
            <person name="Vischer N."/>
            <person name="VanNieuwenhze M."/>
            <person name="Brun Y."/>
            <person name="Cava F."/>
            <person name="Bulgheresi S."/>
            <person name="Veyrier F."/>
        </authorList>
    </citation>
    <scope>NUCLEOTIDE SEQUENCE</scope>
    <source>
        <strain evidence="3">1258/02</strain>
    </source>
</reference>
<dbReference type="KEGG" id="usu:LVJ78_09290"/>
<feature type="transmembrane region" description="Helical" evidence="1">
    <location>
        <begin position="484"/>
        <end position="504"/>
    </location>
</feature>
<evidence type="ECO:0000313" key="2">
    <source>
        <dbReference type="EMBL" id="TCP10337.1"/>
    </source>
</evidence>
<feature type="transmembrane region" description="Helical" evidence="1">
    <location>
        <begin position="602"/>
        <end position="623"/>
    </location>
</feature>
<dbReference type="InterPro" id="IPR011385">
    <property type="entry name" value="Site-sp_rcmbase"/>
</dbReference>
<reference evidence="2 4" key="1">
    <citation type="submission" date="2019-03" db="EMBL/GenBank/DDBJ databases">
        <title>Genomic Encyclopedia of Type Strains, Phase IV (KMG-IV): sequencing the most valuable type-strain genomes for metagenomic binning, comparative biology and taxonomic classification.</title>
        <authorList>
            <person name="Goeker M."/>
        </authorList>
    </citation>
    <scope>NUCLEOTIDE SEQUENCE [LARGE SCALE GENOMIC DNA]</scope>
    <source>
        <strain evidence="2 4">DSM 17474</strain>
    </source>
</reference>
<keyword evidence="1" id="KW-0472">Membrane</keyword>
<dbReference type="EMBL" id="SLXE01000001">
    <property type="protein sequence ID" value="TCP10337.1"/>
    <property type="molecule type" value="Genomic_DNA"/>
</dbReference>
<dbReference type="RefSeq" id="WP_132951916.1">
    <property type="nucleotide sequence ID" value="NZ_CP091507.1"/>
</dbReference>
<gene>
    <name evidence="2" type="ORF">EV680_1012</name>
    <name evidence="3" type="ORF">LVJ78_09290</name>
</gene>
<evidence type="ECO:0000313" key="3">
    <source>
        <dbReference type="EMBL" id="UOO78884.1"/>
    </source>
</evidence>
<keyword evidence="4" id="KW-1185">Reference proteome</keyword>
<keyword evidence="1" id="KW-0812">Transmembrane</keyword>
<sequence length="672" mass="74705">MRKTLPETLHAALSQTLESEIFVLTLEKVVAFLRQGGARHGTERFDMLLDMLANDAALRQAFGNRFHHWLANVHVYPALVTLGIFSRSGFSREMGIRLYERFYPSFKDFKNLRDIFLHLFHSRDEKWLQTIKLRQWLALHQLLLQDAEPAVVQSAARQLTQARLHALEMLSIWIAAEELEPNFVRLEPKLLDVNSAFIALQHETAALVQHYRSGSEEAYDTAHIEVMLQQSRDTVIRLRRRGAGAGAGSSVKVAHLLERLAQSLDRLELLLGIQTAADTSQSLRLTIRLLNEMTMAAVEQHSTGLLRRRSIQMLAKSITENTSDHGEHYITRSRSEYWGMLRSAAGGGVLIALMALNKIHIGEMGFGAFTTAVLSSLNYGLGFVLIQMLHFTVATKQPAMTATSFAEQVERSEKGRSMEMKLSSLLIDVGRSQSVAVFGNVSVAIALAALIAFGFAHYMHTPLLDADAVAYQVKSVQPFTQPSLWYAAIAGVWLFCSGIIAGFFDNRADYLDLRRRLTVQPLLRKILPSKTRARFADYVHNNYGSLAGNFIFGILLGMTGYFGHLFGLPLDIRHVAFSSANIGYAAVSGHLGPLAFTWNLFGVLLIGLVNLWVSFSLALTVALRARGTRIDSLPRLLKAVWAQIKANPLNLIFPVPAAAQVIKSMKNGDGKS</sequence>
<dbReference type="Proteomes" id="UP000294721">
    <property type="component" value="Unassembled WGS sequence"/>
</dbReference>
<keyword evidence="1" id="KW-1133">Transmembrane helix</keyword>
<organism evidence="3 5">
    <name type="scientific">Uruburuella suis</name>
    <dbReference type="NCBI Taxonomy" id="252130"/>
    <lineage>
        <taxon>Bacteria</taxon>
        <taxon>Pseudomonadati</taxon>
        <taxon>Pseudomonadota</taxon>
        <taxon>Betaproteobacteria</taxon>
        <taxon>Neisseriales</taxon>
        <taxon>Neisseriaceae</taxon>
        <taxon>Uruburuella</taxon>
    </lineage>
</organism>
<evidence type="ECO:0000256" key="1">
    <source>
        <dbReference type="SAM" id="Phobius"/>
    </source>
</evidence>
<name>A0AAE9KGG5_9NEIS</name>
<evidence type="ECO:0000313" key="4">
    <source>
        <dbReference type="Proteomes" id="UP000294721"/>
    </source>
</evidence>
<dbReference type="AlphaFoldDB" id="A0AAE9KGG5"/>
<feature type="transmembrane region" description="Helical" evidence="1">
    <location>
        <begin position="543"/>
        <end position="563"/>
    </location>
</feature>
<reference evidence="3" key="2">
    <citation type="submission" date="2021-12" db="EMBL/GenBank/DDBJ databases">
        <authorList>
            <person name="Veyrier F.J."/>
        </authorList>
    </citation>
    <scope>NUCLEOTIDE SEQUENCE</scope>
    <source>
        <strain evidence="3">1258/02</strain>
    </source>
</reference>
<feature type="transmembrane region" description="Helical" evidence="1">
    <location>
        <begin position="435"/>
        <end position="456"/>
    </location>
</feature>
<dbReference type="Proteomes" id="UP000829756">
    <property type="component" value="Chromosome"/>
</dbReference>